<reference evidence="2 3" key="2">
    <citation type="submission" date="2018-11" db="EMBL/GenBank/DDBJ databases">
        <authorList>
            <consortium name="Pathogen Informatics"/>
        </authorList>
    </citation>
    <scope>NUCLEOTIDE SEQUENCE [LARGE SCALE GENOMIC DNA]</scope>
</reference>
<dbReference type="EMBL" id="UZAG01005510">
    <property type="protein sequence ID" value="VDO17839.1"/>
    <property type="molecule type" value="Genomic_DNA"/>
</dbReference>
<evidence type="ECO:0000313" key="2">
    <source>
        <dbReference type="EMBL" id="VDO17839.1"/>
    </source>
</evidence>
<organism evidence="4">
    <name type="scientific">Brugia timori</name>
    <dbReference type="NCBI Taxonomy" id="42155"/>
    <lineage>
        <taxon>Eukaryota</taxon>
        <taxon>Metazoa</taxon>
        <taxon>Ecdysozoa</taxon>
        <taxon>Nematoda</taxon>
        <taxon>Chromadorea</taxon>
        <taxon>Rhabditida</taxon>
        <taxon>Spirurina</taxon>
        <taxon>Spiruromorpha</taxon>
        <taxon>Filarioidea</taxon>
        <taxon>Onchocercidae</taxon>
        <taxon>Brugia</taxon>
    </lineage>
</organism>
<sequence>MDIRRYFGGTEGKSALTELRGSQGSPIKADKRYQTTQKKPSKKKPLITDIMLSDACKFKCNLVIL</sequence>
<dbReference type="WBParaSite" id="BTMF_0000595901-mRNA-1">
    <property type="protein sequence ID" value="BTMF_0000595901-mRNA-1"/>
    <property type="gene ID" value="BTMF_0000595901"/>
</dbReference>
<proteinExistence type="predicted"/>
<dbReference type="AlphaFoldDB" id="A0A0R3QHT8"/>
<name>A0A0R3QHT8_9BILA</name>
<keyword evidence="3" id="KW-1185">Reference proteome</keyword>
<evidence type="ECO:0000313" key="3">
    <source>
        <dbReference type="Proteomes" id="UP000280834"/>
    </source>
</evidence>
<evidence type="ECO:0000256" key="1">
    <source>
        <dbReference type="SAM" id="MobiDB-lite"/>
    </source>
</evidence>
<dbReference type="Proteomes" id="UP000280834">
    <property type="component" value="Unassembled WGS sequence"/>
</dbReference>
<protein>
    <submittedName>
        <fullName evidence="4">Transposase</fullName>
    </submittedName>
</protein>
<reference evidence="4" key="1">
    <citation type="submission" date="2017-02" db="UniProtKB">
        <authorList>
            <consortium name="WormBaseParasite"/>
        </authorList>
    </citation>
    <scope>IDENTIFICATION</scope>
</reference>
<gene>
    <name evidence="2" type="ORF">BTMF_LOCUS5221</name>
</gene>
<feature type="region of interest" description="Disordered" evidence="1">
    <location>
        <begin position="16"/>
        <end position="41"/>
    </location>
</feature>
<evidence type="ECO:0000313" key="4">
    <source>
        <dbReference type="WBParaSite" id="BTMF_0000595901-mRNA-1"/>
    </source>
</evidence>
<accession>A0A0R3QHT8</accession>